<evidence type="ECO:0000256" key="3">
    <source>
        <dbReference type="ARBA" id="ARBA00023163"/>
    </source>
</evidence>
<protein>
    <submittedName>
        <fullName evidence="6">Crp/Fnr family transcriptional regulator</fullName>
    </submittedName>
</protein>
<dbReference type="EMBL" id="LVYU01000078">
    <property type="protein sequence ID" value="KZB01897.1"/>
    <property type="molecule type" value="Genomic_DNA"/>
</dbReference>
<dbReference type="CDD" id="cd00038">
    <property type="entry name" value="CAP_ED"/>
    <property type="match status" value="1"/>
</dbReference>
<proteinExistence type="predicted"/>
<dbReference type="InterPro" id="IPR036390">
    <property type="entry name" value="WH_DNA-bd_sf"/>
</dbReference>
<feature type="domain" description="Cyclic nucleotide-binding" evidence="4">
    <location>
        <begin position="11"/>
        <end position="74"/>
    </location>
</feature>
<dbReference type="Pfam" id="PF13545">
    <property type="entry name" value="HTH_Crp_2"/>
    <property type="match status" value="1"/>
</dbReference>
<dbReference type="InterPro" id="IPR012318">
    <property type="entry name" value="HTH_CRP"/>
</dbReference>
<keyword evidence="3" id="KW-0804">Transcription</keyword>
<dbReference type="PROSITE" id="PS50042">
    <property type="entry name" value="CNMP_BINDING_3"/>
    <property type="match status" value="1"/>
</dbReference>
<dbReference type="InterPro" id="IPR000595">
    <property type="entry name" value="cNMP-bd_dom"/>
</dbReference>
<dbReference type="InterPro" id="IPR018490">
    <property type="entry name" value="cNMP-bd_dom_sf"/>
</dbReference>
<feature type="domain" description="HTH crp-type" evidence="5">
    <location>
        <begin position="145"/>
        <end position="211"/>
    </location>
</feature>
<dbReference type="GO" id="GO:0006355">
    <property type="term" value="P:regulation of DNA-templated transcription"/>
    <property type="evidence" value="ECO:0007669"/>
    <property type="project" value="InterPro"/>
</dbReference>
<dbReference type="InterPro" id="IPR014710">
    <property type="entry name" value="RmlC-like_jellyroll"/>
</dbReference>
<dbReference type="Gene3D" id="2.60.120.10">
    <property type="entry name" value="Jelly Rolls"/>
    <property type="match status" value="1"/>
</dbReference>
<evidence type="ECO:0000259" key="4">
    <source>
        <dbReference type="PROSITE" id="PS50042"/>
    </source>
</evidence>
<dbReference type="AlphaFoldDB" id="A0A154IMR7"/>
<dbReference type="RefSeq" id="WP_062940933.1">
    <property type="nucleotide sequence ID" value="NZ_CP171845.1"/>
</dbReference>
<reference evidence="6" key="1">
    <citation type="submission" date="2016-03" db="EMBL/GenBank/DDBJ databases">
        <title>Microsymbionts genomes from the relict species Vavilovia formosa.</title>
        <authorList>
            <person name="Chirak E."/>
            <person name="Kimeklis A."/>
            <person name="Kopat V."/>
            <person name="Andronov E."/>
        </authorList>
    </citation>
    <scope>NUCLEOTIDE SEQUENCE [LARGE SCALE GENOMIC DNA]</scope>
    <source>
        <strain evidence="6">Vaf12</strain>
    </source>
</reference>
<dbReference type="InterPro" id="IPR036388">
    <property type="entry name" value="WH-like_DNA-bd_sf"/>
</dbReference>
<accession>A0A154IMR7</accession>
<gene>
    <name evidence="6" type="ORF">A4A59_12815</name>
</gene>
<evidence type="ECO:0000259" key="5">
    <source>
        <dbReference type="PROSITE" id="PS51063"/>
    </source>
</evidence>
<evidence type="ECO:0000256" key="1">
    <source>
        <dbReference type="ARBA" id="ARBA00023015"/>
    </source>
</evidence>
<evidence type="ECO:0000313" key="6">
    <source>
        <dbReference type="EMBL" id="KZB01897.1"/>
    </source>
</evidence>
<dbReference type="SMART" id="SM00419">
    <property type="entry name" value="HTH_CRP"/>
    <property type="match status" value="1"/>
</dbReference>
<dbReference type="SMART" id="SM00100">
    <property type="entry name" value="cNMP"/>
    <property type="match status" value="1"/>
</dbReference>
<dbReference type="PROSITE" id="PS51063">
    <property type="entry name" value="HTH_CRP_2"/>
    <property type="match status" value="1"/>
</dbReference>
<dbReference type="GO" id="GO:0003677">
    <property type="term" value="F:DNA binding"/>
    <property type="evidence" value="ECO:0007669"/>
    <property type="project" value="UniProtKB-KW"/>
</dbReference>
<dbReference type="SUPFAM" id="SSF51206">
    <property type="entry name" value="cAMP-binding domain-like"/>
    <property type="match status" value="1"/>
</dbReference>
<evidence type="ECO:0000256" key="2">
    <source>
        <dbReference type="ARBA" id="ARBA00023125"/>
    </source>
</evidence>
<keyword evidence="2" id="KW-0238">DNA-binding</keyword>
<keyword evidence="1" id="KW-0805">Transcription regulation</keyword>
<name>A0A154IMR7_RHILE</name>
<dbReference type="SUPFAM" id="SSF46785">
    <property type="entry name" value="Winged helix' DNA-binding domain"/>
    <property type="match status" value="1"/>
</dbReference>
<dbReference type="Gene3D" id="1.10.10.10">
    <property type="entry name" value="Winged helix-like DNA-binding domain superfamily/Winged helix DNA-binding domain"/>
    <property type="match status" value="1"/>
</dbReference>
<sequence length="239" mass="26533">MEGQPGCDNGLIKLLPDEERRSFTEHLERVYLPQGHQIAQAGKALESVYFLSSGIGSVLAVSDGGLKAEAGMFGREGFAPTASSVGANTNPYDIVIQVEGFAHRLPVVLFQEIVAENRVFADLLSRYLYVFAAQVAYTALANAAFKIDQRLARWLLMCHDRLVADNMPITHQFISLMLAVRRPSVTTALHMLEGDGLIRSDRGRVVLRDRPGLEEYSAGSYGQPEQEYRVLLQARHWQS</sequence>
<organism evidence="6">
    <name type="scientific">Rhizobium leguminosarum</name>
    <dbReference type="NCBI Taxonomy" id="384"/>
    <lineage>
        <taxon>Bacteria</taxon>
        <taxon>Pseudomonadati</taxon>
        <taxon>Pseudomonadota</taxon>
        <taxon>Alphaproteobacteria</taxon>
        <taxon>Hyphomicrobiales</taxon>
        <taxon>Rhizobiaceae</taxon>
        <taxon>Rhizobium/Agrobacterium group</taxon>
        <taxon>Rhizobium</taxon>
    </lineage>
</organism>
<comment type="caution">
    <text evidence="6">The sequence shown here is derived from an EMBL/GenBank/DDBJ whole genome shotgun (WGS) entry which is preliminary data.</text>
</comment>